<keyword evidence="2" id="KW-1185">Reference proteome</keyword>
<gene>
    <name evidence="1" type="ORF">REB14_22135</name>
</gene>
<comment type="caution">
    <text evidence="1">The sequence shown here is derived from an EMBL/GenBank/DDBJ whole genome shotgun (WGS) entry which is preliminary data.</text>
</comment>
<dbReference type="EMBL" id="JAVIXS010000020">
    <property type="protein sequence ID" value="MDR4954892.1"/>
    <property type="molecule type" value="Genomic_DNA"/>
</dbReference>
<reference evidence="1 2" key="1">
    <citation type="submission" date="2023-08" db="EMBL/GenBank/DDBJ databases">
        <authorList>
            <person name="Maltman C."/>
        </authorList>
    </citation>
    <scope>NUCLEOTIDE SEQUENCE [LARGE SCALE GENOMIC DNA]</scope>
    <source>
        <strain evidence="1 2">ES2</strain>
    </source>
</reference>
<name>A0ABU1EB27_9FLAO</name>
<evidence type="ECO:0000313" key="2">
    <source>
        <dbReference type="Proteomes" id="UP001260959"/>
    </source>
</evidence>
<sequence length="41" mass="4653">MVNGQKRDKVGNVMLVSTSIKDPERISVKLQFSQEKSNFTL</sequence>
<evidence type="ECO:0000313" key="1">
    <source>
        <dbReference type="EMBL" id="MDR4954892.1"/>
    </source>
</evidence>
<protein>
    <submittedName>
        <fullName evidence="1">Uncharacterized protein</fullName>
    </submittedName>
</protein>
<organism evidence="1 2">
    <name type="scientific">Chryseobacterium metallicongregator</name>
    <dbReference type="NCBI Taxonomy" id="3073042"/>
    <lineage>
        <taxon>Bacteria</taxon>
        <taxon>Pseudomonadati</taxon>
        <taxon>Bacteroidota</taxon>
        <taxon>Flavobacteriia</taxon>
        <taxon>Flavobacteriales</taxon>
        <taxon>Weeksellaceae</taxon>
        <taxon>Chryseobacterium group</taxon>
        <taxon>Chryseobacterium</taxon>
    </lineage>
</organism>
<dbReference type="RefSeq" id="WP_309523316.1">
    <property type="nucleotide sequence ID" value="NZ_JAVIXS010000020.1"/>
</dbReference>
<proteinExistence type="predicted"/>
<accession>A0ABU1EB27</accession>
<dbReference type="Proteomes" id="UP001260959">
    <property type="component" value="Unassembled WGS sequence"/>
</dbReference>